<dbReference type="EMBL" id="CM000782">
    <property type="protein sequence ID" value="AQK79359.1"/>
    <property type="molecule type" value="Genomic_DNA"/>
</dbReference>
<dbReference type="FunFam" id="2.40.70.10:FF:000002">
    <property type="entry name" value="Vacuolar aspartic proteinase"/>
    <property type="match status" value="1"/>
</dbReference>
<dbReference type="STRING" id="4577.A0A1D6LHL0"/>
<name>A0A1D6LHL0_MAIZE</name>
<organism evidence="9">
    <name type="scientific">Zea mays</name>
    <name type="common">Maize</name>
    <dbReference type="NCBI Taxonomy" id="4577"/>
    <lineage>
        <taxon>Eukaryota</taxon>
        <taxon>Viridiplantae</taxon>
        <taxon>Streptophyta</taxon>
        <taxon>Embryophyta</taxon>
        <taxon>Tracheophyta</taxon>
        <taxon>Spermatophyta</taxon>
        <taxon>Magnoliopsida</taxon>
        <taxon>Liliopsida</taxon>
        <taxon>Poales</taxon>
        <taxon>Poaceae</taxon>
        <taxon>PACMAD clade</taxon>
        <taxon>Panicoideae</taxon>
        <taxon>Andropogonodae</taxon>
        <taxon>Andropogoneae</taxon>
        <taxon>Tripsacinae</taxon>
        <taxon>Zea</taxon>
    </lineage>
</organism>
<dbReference type="InParanoid" id="A0A1D6LHL0"/>
<dbReference type="PROSITE" id="PS50015">
    <property type="entry name" value="SAP_B"/>
    <property type="match status" value="1"/>
</dbReference>
<evidence type="ECO:0000256" key="4">
    <source>
        <dbReference type="ARBA" id="ARBA00022801"/>
    </source>
</evidence>
<dbReference type="InterPro" id="IPR008138">
    <property type="entry name" value="SapB_2"/>
</dbReference>
<evidence type="ECO:0000256" key="3">
    <source>
        <dbReference type="ARBA" id="ARBA00022750"/>
    </source>
</evidence>
<proteinExistence type="inferred from homology"/>
<evidence type="ECO:0000256" key="1">
    <source>
        <dbReference type="ARBA" id="ARBA00007447"/>
    </source>
</evidence>
<evidence type="ECO:0000256" key="7">
    <source>
        <dbReference type="ARBA" id="ARBA00023180"/>
    </source>
</evidence>
<dbReference type="SUPFAM" id="SSF50630">
    <property type="entry name" value="Acid proteases"/>
    <property type="match status" value="1"/>
</dbReference>
<protein>
    <submittedName>
        <fullName evidence="9">Aspartic proteinase A1</fullName>
    </submittedName>
</protein>
<evidence type="ECO:0000256" key="8">
    <source>
        <dbReference type="RuleBase" id="RU000454"/>
    </source>
</evidence>
<dbReference type="FunFam" id="2.40.70.10:FF:000115">
    <property type="entry name" value="Lysosomal aspartic protease"/>
    <property type="match status" value="1"/>
</dbReference>
<dbReference type="InterPro" id="IPR011001">
    <property type="entry name" value="Saposin-like"/>
</dbReference>
<dbReference type="InterPro" id="IPR001969">
    <property type="entry name" value="Aspartic_peptidase_AS"/>
</dbReference>
<dbReference type="InterPro" id="IPR008139">
    <property type="entry name" value="SaposinB_dom"/>
</dbReference>
<sequence>MVKQGLISDPVFSFWFNRHADEGEGGEIVFGGMDSSHYKGDHTFVPVTRKGYWQFNMGDVLVDGKSTGFCAGGCAAIADSGTSLLAGPTISFELCILSAFEIEAGGDLSLITIPCFALLCILCCTLFFSDAYKLICSMQAIITEINEKIGAAGVVSQECKTVVSQYGQQILDLLLAELCGNSTCYWVILQTQPAKICSQVGLCTFDGTHGVSAGIRSVVDDEARKSNGGLKSDPMCNACEMAVLCERLPSPMGESAVDCGSLVSMPDIVFTIGGKKFKLKPEQYILKVGEGQAVQCISGFTAMDIPPPRGPLWILGDVFMGVYHTVFDYGKLRVGFAESA</sequence>
<dbReference type="Gene3D" id="2.40.70.10">
    <property type="entry name" value="Acid Proteases"/>
    <property type="match status" value="3"/>
</dbReference>
<dbReference type="InterPro" id="IPR001461">
    <property type="entry name" value="Aspartic_peptidase_A1"/>
</dbReference>
<keyword evidence="3 8" id="KW-0064">Aspartyl protease</keyword>
<dbReference type="ExpressionAtlas" id="A0A1D6LHL0">
    <property type="expression patterns" value="baseline and differential"/>
</dbReference>
<evidence type="ECO:0000256" key="2">
    <source>
        <dbReference type="ARBA" id="ARBA00022670"/>
    </source>
</evidence>
<keyword evidence="2 8" id="KW-0645">Protease</keyword>
<dbReference type="FunFam" id="1.10.225.10:FF:000029">
    <property type="entry name" value="Aspartic proteinase A1"/>
    <property type="match status" value="1"/>
</dbReference>
<accession>A0A1D6LHL0</accession>
<dbReference type="Gene3D" id="1.10.225.10">
    <property type="entry name" value="Saposin-like"/>
    <property type="match status" value="1"/>
</dbReference>
<dbReference type="SUPFAM" id="SSF47862">
    <property type="entry name" value="Saposin"/>
    <property type="match status" value="1"/>
</dbReference>
<dbReference type="InterPro" id="IPR033121">
    <property type="entry name" value="PEPTIDASE_A1"/>
</dbReference>
<gene>
    <name evidence="9" type="ORF">ZEAMMB73_Zm00001d035621</name>
</gene>
<dbReference type="Pfam" id="PF03489">
    <property type="entry name" value="SapB_2"/>
    <property type="match status" value="1"/>
</dbReference>
<keyword evidence="4 8" id="KW-0378">Hydrolase</keyword>
<dbReference type="GO" id="GO:0006508">
    <property type="term" value="P:proteolysis"/>
    <property type="evidence" value="ECO:0007669"/>
    <property type="project" value="UniProtKB-KW"/>
</dbReference>
<dbReference type="GO" id="GO:0004190">
    <property type="term" value="F:aspartic-type endopeptidase activity"/>
    <property type="evidence" value="ECO:0007669"/>
    <property type="project" value="UniProtKB-KW"/>
</dbReference>
<keyword evidence="7" id="KW-0325">Glycoprotein</keyword>
<dbReference type="PROSITE" id="PS00141">
    <property type="entry name" value="ASP_PROTEASE"/>
    <property type="match status" value="1"/>
</dbReference>
<keyword evidence="6" id="KW-1015">Disulfide bond</keyword>
<dbReference type="PANTHER" id="PTHR47966:SF76">
    <property type="entry name" value="ASPARTIC PROTEINASE A1"/>
    <property type="match status" value="1"/>
</dbReference>
<reference evidence="9" key="1">
    <citation type="submission" date="2015-12" db="EMBL/GenBank/DDBJ databases">
        <title>Update maize B73 reference genome by single molecule sequencing technologies.</title>
        <authorList>
            <consortium name="Maize Genome Sequencing Project"/>
            <person name="Ware D."/>
        </authorList>
    </citation>
    <scope>NUCLEOTIDE SEQUENCE</scope>
    <source>
        <tissue evidence="9">Seedling</tissue>
    </source>
</reference>
<evidence type="ECO:0000313" key="9">
    <source>
        <dbReference type="EMBL" id="AQK79359.1"/>
    </source>
</evidence>
<dbReference type="AlphaFoldDB" id="A0A1D6LHL0"/>
<dbReference type="PROSITE" id="PS51767">
    <property type="entry name" value="PEPTIDASE_A1"/>
    <property type="match status" value="1"/>
</dbReference>
<dbReference type="InterPro" id="IPR021109">
    <property type="entry name" value="Peptidase_aspartic_dom_sf"/>
</dbReference>
<dbReference type="Pfam" id="PF00026">
    <property type="entry name" value="Asp"/>
    <property type="match status" value="1"/>
</dbReference>
<dbReference type="PRINTS" id="PR00792">
    <property type="entry name" value="PEPSIN"/>
</dbReference>
<dbReference type="PANTHER" id="PTHR47966">
    <property type="entry name" value="BETA-SITE APP-CLEAVING ENZYME, ISOFORM A-RELATED"/>
    <property type="match status" value="1"/>
</dbReference>
<keyword evidence="5" id="KW-0865">Zymogen</keyword>
<dbReference type="SMR" id="A0A1D6LHL0"/>
<evidence type="ECO:0000256" key="6">
    <source>
        <dbReference type="ARBA" id="ARBA00023157"/>
    </source>
</evidence>
<evidence type="ECO:0000256" key="5">
    <source>
        <dbReference type="ARBA" id="ARBA00023145"/>
    </source>
</evidence>
<comment type="similarity">
    <text evidence="1 8">Belongs to the peptidase A1 family.</text>
</comment>